<dbReference type="Proteomes" id="UP000246352">
    <property type="component" value="Unassembled WGS sequence"/>
</dbReference>
<dbReference type="Pfam" id="PF07845">
    <property type="entry name" value="DUF1636"/>
    <property type="match status" value="1"/>
</dbReference>
<dbReference type="EMBL" id="QGTR01000009">
    <property type="protein sequence ID" value="PWV95644.1"/>
    <property type="molecule type" value="Genomic_DNA"/>
</dbReference>
<organism evidence="1 2">
    <name type="scientific">Hoeflea marina</name>
    <dbReference type="NCBI Taxonomy" id="274592"/>
    <lineage>
        <taxon>Bacteria</taxon>
        <taxon>Pseudomonadati</taxon>
        <taxon>Pseudomonadota</taxon>
        <taxon>Alphaproteobacteria</taxon>
        <taxon>Hyphomicrobiales</taxon>
        <taxon>Rhizobiaceae</taxon>
        <taxon>Hoeflea</taxon>
    </lineage>
</organism>
<keyword evidence="2" id="KW-1185">Reference proteome</keyword>
<dbReference type="RefSeq" id="WP_110034467.1">
    <property type="nucleotide sequence ID" value="NZ_QGTR01000009.1"/>
</dbReference>
<proteinExistence type="predicted"/>
<dbReference type="CDD" id="cd02980">
    <property type="entry name" value="TRX_Fd_family"/>
    <property type="match status" value="1"/>
</dbReference>
<comment type="caution">
    <text evidence="1">The sequence shown here is derived from an EMBL/GenBank/DDBJ whole genome shotgun (WGS) entry which is preliminary data.</text>
</comment>
<accession>A0A317PEB2</accession>
<sequence length="118" mass="12295">MTESSFAIAICSRCGSGTRPGAELAARLASPGAGKGFRVESVACFAGCERPLAVAFTAPGKASFLFGDIDPIEDVPALLSFAELYRGLDDGWCRESERPAGLRGKTLARIPFIAGLGQ</sequence>
<dbReference type="AlphaFoldDB" id="A0A317PEB2"/>
<name>A0A317PEB2_9HYPH</name>
<evidence type="ECO:0000313" key="1">
    <source>
        <dbReference type="EMBL" id="PWV95644.1"/>
    </source>
</evidence>
<reference evidence="1 2" key="1">
    <citation type="submission" date="2018-05" db="EMBL/GenBank/DDBJ databases">
        <title>Genomic Encyclopedia of Type Strains, Phase IV (KMG-IV): sequencing the most valuable type-strain genomes for metagenomic binning, comparative biology and taxonomic classification.</title>
        <authorList>
            <person name="Goeker M."/>
        </authorList>
    </citation>
    <scope>NUCLEOTIDE SEQUENCE [LARGE SCALE GENOMIC DNA]</scope>
    <source>
        <strain evidence="1 2">DSM 16791</strain>
    </source>
</reference>
<gene>
    <name evidence="1" type="ORF">DFR52_10939</name>
</gene>
<dbReference type="OrthoDB" id="8364077at2"/>
<dbReference type="InterPro" id="IPR012863">
    <property type="entry name" value="DUF1636"/>
</dbReference>
<evidence type="ECO:0000313" key="2">
    <source>
        <dbReference type="Proteomes" id="UP000246352"/>
    </source>
</evidence>
<protein>
    <submittedName>
        <fullName evidence="1">Putative metal-binding protein</fullName>
    </submittedName>
</protein>